<organism evidence="2 3">
    <name type="scientific">Solirubrobacter phytolaccae</name>
    <dbReference type="NCBI Taxonomy" id="1404360"/>
    <lineage>
        <taxon>Bacteria</taxon>
        <taxon>Bacillati</taxon>
        <taxon>Actinomycetota</taxon>
        <taxon>Thermoleophilia</taxon>
        <taxon>Solirubrobacterales</taxon>
        <taxon>Solirubrobacteraceae</taxon>
        <taxon>Solirubrobacter</taxon>
    </lineage>
</organism>
<comment type="caution">
    <text evidence="2">The sequence shown here is derived from an EMBL/GenBank/DDBJ whole genome shotgun (WGS) entry which is preliminary data.</text>
</comment>
<protein>
    <submittedName>
        <fullName evidence="2">Uncharacterized protein</fullName>
    </submittedName>
</protein>
<gene>
    <name evidence="2" type="ORF">OJ997_22255</name>
</gene>
<dbReference type="Pfam" id="PF21274">
    <property type="entry name" value="Rng_hyd_C"/>
    <property type="match status" value="1"/>
</dbReference>
<proteinExistence type="predicted"/>
<sequence>GSREGGRRAAASARRDPPGGAGGRGEGGGAGARGGVALSDHFGHGYAVVVHDPRDAAGLVRAAGARGLPLRVVAIGGAPPSVRAAYPERLVLVRPDRLIAWRGDYAPDAASVLAAAAGFPLAEAWAA</sequence>
<feature type="compositionally biased region" description="Basic and acidic residues" evidence="1">
    <location>
        <begin position="1"/>
        <end position="17"/>
    </location>
</feature>
<reference evidence="2" key="1">
    <citation type="submission" date="2022-10" db="EMBL/GenBank/DDBJ databases">
        <title>The WGS of Solirubrobacter phytolaccae KCTC 29190.</title>
        <authorList>
            <person name="Jiang Z."/>
        </authorList>
    </citation>
    <scope>NUCLEOTIDE SEQUENCE</scope>
    <source>
        <strain evidence="2">KCTC 29190</strain>
    </source>
</reference>
<keyword evidence="3" id="KW-1185">Reference proteome</keyword>
<feature type="region of interest" description="Disordered" evidence="1">
    <location>
        <begin position="1"/>
        <end position="34"/>
    </location>
</feature>
<feature type="compositionally biased region" description="Gly residues" evidence="1">
    <location>
        <begin position="19"/>
        <end position="34"/>
    </location>
</feature>
<evidence type="ECO:0000256" key="1">
    <source>
        <dbReference type="SAM" id="MobiDB-lite"/>
    </source>
</evidence>
<evidence type="ECO:0000313" key="3">
    <source>
        <dbReference type="Proteomes" id="UP001147653"/>
    </source>
</evidence>
<name>A0A9X3S9W4_9ACTN</name>
<dbReference type="EMBL" id="JAPDDP010000045">
    <property type="protein sequence ID" value="MDA0183048.1"/>
    <property type="molecule type" value="Genomic_DNA"/>
</dbReference>
<dbReference type="AlphaFoldDB" id="A0A9X3S9W4"/>
<evidence type="ECO:0000313" key="2">
    <source>
        <dbReference type="EMBL" id="MDA0183048.1"/>
    </source>
</evidence>
<dbReference type="Proteomes" id="UP001147653">
    <property type="component" value="Unassembled WGS sequence"/>
</dbReference>
<dbReference type="Gene3D" id="3.40.30.120">
    <property type="match status" value="1"/>
</dbReference>
<feature type="non-terminal residue" evidence="2">
    <location>
        <position position="1"/>
    </location>
</feature>
<accession>A0A9X3S9W4</accession>